<dbReference type="GO" id="GO:0016787">
    <property type="term" value="F:hydrolase activity"/>
    <property type="evidence" value="ECO:0007669"/>
    <property type="project" value="InterPro"/>
</dbReference>
<keyword evidence="1" id="KW-1133">Transmembrane helix</keyword>
<dbReference type="InterPro" id="IPR029052">
    <property type="entry name" value="Metallo-depent_PP-like"/>
</dbReference>
<evidence type="ECO:0000313" key="3">
    <source>
        <dbReference type="EMBL" id="ALT68291.1"/>
    </source>
</evidence>
<gene>
    <name evidence="3" type="ORF">sm9_0490</name>
</gene>
<dbReference type="Proteomes" id="UP000067738">
    <property type="component" value="Chromosome"/>
</dbReference>
<keyword evidence="1" id="KW-0472">Membrane</keyword>
<feature type="transmembrane region" description="Helical" evidence="1">
    <location>
        <begin position="49"/>
        <end position="67"/>
    </location>
</feature>
<dbReference type="Gene3D" id="3.60.21.10">
    <property type="match status" value="1"/>
</dbReference>
<sequence length="380" mass="43563">MNPIHFFTLGYYPEYLFIGIIWGIIIGFYTHFRVKYALNNSKLSKNKKLIINFIIPILAFICCLNIWSNAAILTLYLFLSSILADVIRIIWKYLIKDKYLNFIPQYHEKGILALVIFAIIIISGVYGMNHIELTEYNLTTDKINNGSYSIVWVSDIHYGTVQNPQLVKESISKINDLKPDIVVLGGDIVDERTTKEDMNEIFKELGKINSTYGTYYIFGNHDTQPDSIDYENGNRTFSDRELNKSIINNGIKILNDEKTSINDDIVLVGRSDAQWEGENNRIDIGKILNESDLSQYVVVLDHQPIKYEENSQQGADLQLSGHTHGGQLFPYSIFERLTGHLVYGEFHFGKMEMIVSSGLTGWGWPMRNEAKCEYVLININ</sequence>
<reference evidence="3 4" key="1">
    <citation type="submission" date="2015-04" db="EMBL/GenBank/DDBJ databases">
        <title>The complete genome sequence of the rumen methanogen Methanobrevibacter millerae SM9.</title>
        <authorList>
            <person name="Leahy S.C."/>
            <person name="Kelly W.J."/>
            <person name="Pacheco D.M."/>
            <person name="Li D."/>
            <person name="Altermann E."/>
            <person name="Attwood G.T."/>
        </authorList>
    </citation>
    <scope>NUCLEOTIDE SEQUENCE [LARGE SCALE GENOMIC DNA]</scope>
    <source>
        <strain evidence="3 4">SM9</strain>
    </source>
</reference>
<dbReference type="EMBL" id="CP011266">
    <property type="protein sequence ID" value="ALT68291.1"/>
    <property type="molecule type" value="Genomic_DNA"/>
</dbReference>
<evidence type="ECO:0000256" key="1">
    <source>
        <dbReference type="SAM" id="Phobius"/>
    </source>
</evidence>
<evidence type="ECO:0000313" key="4">
    <source>
        <dbReference type="Proteomes" id="UP000067738"/>
    </source>
</evidence>
<protein>
    <submittedName>
        <fullName evidence="3">Metallophosphoesterase</fullName>
    </submittedName>
</protein>
<feature type="transmembrane region" description="Helical" evidence="1">
    <location>
        <begin position="111"/>
        <end position="128"/>
    </location>
</feature>
<feature type="transmembrane region" description="Helical" evidence="1">
    <location>
        <begin position="73"/>
        <end position="91"/>
    </location>
</feature>
<dbReference type="AlphaFoldDB" id="A0A0U2TQT9"/>
<dbReference type="RefSeq" id="WP_083495813.1">
    <property type="nucleotide sequence ID" value="NZ_CP011266.1"/>
</dbReference>
<dbReference type="PANTHER" id="PTHR31302">
    <property type="entry name" value="TRANSMEMBRANE PROTEIN WITH METALLOPHOSPHOESTERASE DOMAIN-RELATED"/>
    <property type="match status" value="1"/>
</dbReference>
<name>A0A0U2TQT9_9EURY</name>
<proteinExistence type="predicted"/>
<dbReference type="KEGG" id="mmil:sm9_0490"/>
<dbReference type="PATRIC" id="fig|230361.4.peg.508"/>
<dbReference type="PANTHER" id="PTHR31302:SF0">
    <property type="entry name" value="TRANSMEMBRANE PROTEIN WITH METALLOPHOSPHOESTERASE DOMAIN"/>
    <property type="match status" value="1"/>
</dbReference>
<keyword evidence="4" id="KW-1185">Reference proteome</keyword>
<evidence type="ECO:0000259" key="2">
    <source>
        <dbReference type="Pfam" id="PF00149"/>
    </source>
</evidence>
<dbReference type="InterPro" id="IPR004843">
    <property type="entry name" value="Calcineurin-like_PHP"/>
</dbReference>
<accession>A0A0U2TQT9</accession>
<dbReference type="GeneID" id="26735467"/>
<keyword evidence="1" id="KW-0812">Transmembrane</keyword>
<feature type="transmembrane region" description="Helical" evidence="1">
    <location>
        <begin position="12"/>
        <end position="29"/>
    </location>
</feature>
<dbReference type="InterPro" id="IPR051158">
    <property type="entry name" value="Metallophosphoesterase_sf"/>
</dbReference>
<dbReference type="SUPFAM" id="SSF56300">
    <property type="entry name" value="Metallo-dependent phosphatases"/>
    <property type="match status" value="1"/>
</dbReference>
<organism evidence="3 4">
    <name type="scientific">Methanobrevibacter millerae</name>
    <dbReference type="NCBI Taxonomy" id="230361"/>
    <lineage>
        <taxon>Archaea</taxon>
        <taxon>Methanobacteriati</taxon>
        <taxon>Methanobacteriota</taxon>
        <taxon>Methanomada group</taxon>
        <taxon>Methanobacteria</taxon>
        <taxon>Methanobacteriales</taxon>
        <taxon>Methanobacteriaceae</taxon>
        <taxon>Methanobrevibacter</taxon>
    </lineage>
</organism>
<dbReference type="OrthoDB" id="134976at2157"/>
<feature type="domain" description="Calcineurin-like phosphoesterase" evidence="2">
    <location>
        <begin position="149"/>
        <end position="325"/>
    </location>
</feature>
<dbReference type="Pfam" id="PF00149">
    <property type="entry name" value="Metallophos"/>
    <property type="match status" value="1"/>
</dbReference>